<evidence type="ECO:0000313" key="1">
    <source>
        <dbReference type="EMBL" id="CAG8814755.1"/>
    </source>
</evidence>
<dbReference type="OrthoDB" id="2448732at2759"/>
<protein>
    <submittedName>
        <fullName evidence="1">12889_t:CDS:1</fullName>
    </submittedName>
</protein>
<dbReference type="Proteomes" id="UP000789396">
    <property type="component" value="Unassembled WGS sequence"/>
</dbReference>
<keyword evidence="2" id="KW-1185">Reference proteome</keyword>
<sequence>VIWGLGSLTSFAVPLTLNLDQLGDHASTQHIFYLLNFGKIETTIEFEQARKIISEVQSINCLELPKKPDDVPVDIIDILSFKLPLEDNSKMAAAVKSLRLIYTFE</sequence>
<dbReference type="EMBL" id="CAJVPZ010090296">
    <property type="protein sequence ID" value="CAG8814755.1"/>
    <property type="molecule type" value="Genomic_DNA"/>
</dbReference>
<feature type="non-terminal residue" evidence="1">
    <location>
        <position position="105"/>
    </location>
</feature>
<feature type="non-terminal residue" evidence="1">
    <location>
        <position position="1"/>
    </location>
</feature>
<dbReference type="AlphaFoldDB" id="A0A9N9K6X0"/>
<proteinExistence type="predicted"/>
<comment type="caution">
    <text evidence="1">The sequence shown here is derived from an EMBL/GenBank/DDBJ whole genome shotgun (WGS) entry which is preliminary data.</text>
</comment>
<reference evidence="1" key="1">
    <citation type="submission" date="2021-06" db="EMBL/GenBank/DDBJ databases">
        <authorList>
            <person name="Kallberg Y."/>
            <person name="Tangrot J."/>
            <person name="Rosling A."/>
        </authorList>
    </citation>
    <scope>NUCLEOTIDE SEQUENCE</scope>
    <source>
        <strain evidence="1">IN212</strain>
    </source>
</reference>
<name>A0A9N9K6X0_9GLOM</name>
<organism evidence="1 2">
    <name type="scientific">Racocetra fulgida</name>
    <dbReference type="NCBI Taxonomy" id="60492"/>
    <lineage>
        <taxon>Eukaryota</taxon>
        <taxon>Fungi</taxon>
        <taxon>Fungi incertae sedis</taxon>
        <taxon>Mucoromycota</taxon>
        <taxon>Glomeromycotina</taxon>
        <taxon>Glomeromycetes</taxon>
        <taxon>Diversisporales</taxon>
        <taxon>Gigasporaceae</taxon>
        <taxon>Racocetra</taxon>
    </lineage>
</organism>
<gene>
    <name evidence="1" type="ORF">RFULGI_LOCUS19132</name>
</gene>
<evidence type="ECO:0000313" key="2">
    <source>
        <dbReference type="Proteomes" id="UP000789396"/>
    </source>
</evidence>
<accession>A0A9N9K6X0</accession>